<reference evidence="2 3" key="1">
    <citation type="journal article" date="2018" name="Mol. Plant">
        <title>The genome of Artemisia annua provides insight into the evolution of Asteraceae family and artemisinin biosynthesis.</title>
        <authorList>
            <person name="Shen Q."/>
            <person name="Zhang L."/>
            <person name="Liao Z."/>
            <person name="Wang S."/>
            <person name="Yan T."/>
            <person name="Shi P."/>
            <person name="Liu M."/>
            <person name="Fu X."/>
            <person name="Pan Q."/>
            <person name="Wang Y."/>
            <person name="Lv Z."/>
            <person name="Lu X."/>
            <person name="Zhang F."/>
            <person name="Jiang W."/>
            <person name="Ma Y."/>
            <person name="Chen M."/>
            <person name="Hao X."/>
            <person name="Li L."/>
            <person name="Tang Y."/>
            <person name="Lv G."/>
            <person name="Zhou Y."/>
            <person name="Sun X."/>
            <person name="Brodelius P.E."/>
            <person name="Rose J.K.C."/>
            <person name="Tang K."/>
        </authorList>
    </citation>
    <scope>NUCLEOTIDE SEQUENCE [LARGE SCALE GENOMIC DNA]</scope>
    <source>
        <strain evidence="3">cv. Huhao1</strain>
        <tissue evidence="2">Leaf</tissue>
    </source>
</reference>
<feature type="compositionally biased region" description="Basic and acidic residues" evidence="1">
    <location>
        <begin position="72"/>
        <end position="88"/>
    </location>
</feature>
<protein>
    <submittedName>
        <fullName evidence="2">Uncharacterized protein</fullName>
    </submittedName>
</protein>
<evidence type="ECO:0000256" key="1">
    <source>
        <dbReference type="SAM" id="MobiDB-lite"/>
    </source>
</evidence>
<comment type="caution">
    <text evidence="2">The sequence shown here is derived from an EMBL/GenBank/DDBJ whole genome shotgun (WGS) entry which is preliminary data.</text>
</comment>
<accession>A0A2U1P2T6</accession>
<dbReference type="AlphaFoldDB" id="A0A2U1P2T6"/>
<dbReference type="Proteomes" id="UP000245207">
    <property type="component" value="Unassembled WGS sequence"/>
</dbReference>
<evidence type="ECO:0000313" key="2">
    <source>
        <dbReference type="EMBL" id="PWA80071.1"/>
    </source>
</evidence>
<dbReference type="EMBL" id="PKPP01001769">
    <property type="protein sequence ID" value="PWA80071.1"/>
    <property type="molecule type" value="Genomic_DNA"/>
</dbReference>
<proteinExistence type="predicted"/>
<keyword evidence="3" id="KW-1185">Reference proteome</keyword>
<name>A0A2U1P2T6_ARTAN</name>
<organism evidence="2 3">
    <name type="scientific">Artemisia annua</name>
    <name type="common">Sweet wormwood</name>
    <dbReference type="NCBI Taxonomy" id="35608"/>
    <lineage>
        <taxon>Eukaryota</taxon>
        <taxon>Viridiplantae</taxon>
        <taxon>Streptophyta</taxon>
        <taxon>Embryophyta</taxon>
        <taxon>Tracheophyta</taxon>
        <taxon>Spermatophyta</taxon>
        <taxon>Magnoliopsida</taxon>
        <taxon>eudicotyledons</taxon>
        <taxon>Gunneridae</taxon>
        <taxon>Pentapetalae</taxon>
        <taxon>asterids</taxon>
        <taxon>campanulids</taxon>
        <taxon>Asterales</taxon>
        <taxon>Asteraceae</taxon>
        <taxon>Asteroideae</taxon>
        <taxon>Anthemideae</taxon>
        <taxon>Artemisiinae</taxon>
        <taxon>Artemisia</taxon>
    </lineage>
</organism>
<evidence type="ECO:0000313" key="3">
    <source>
        <dbReference type="Proteomes" id="UP000245207"/>
    </source>
</evidence>
<feature type="region of interest" description="Disordered" evidence="1">
    <location>
        <begin position="68"/>
        <end position="104"/>
    </location>
</feature>
<sequence length="104" mass="12288">MAIYIGTEKEEWEKVLNTPYLLDLVLEGFGAEPIAEYGAYSKIPKDERKRILTWLRKQPGYYEMLHLKSKKEKKEKEGKEKEMKEKEMKKRKKKDDAEGSGSNF</sequence>
<gene>
    <name evidence="2" type="ORF">CTI12_AA200400</name>
</gene>